<dbReference type="AlphaFoldDB" id="A0A6C0LAW4"/>
<proteinExistence type="predicted"/>
<accession>A0A6C0LAW4</accession>
<name>A0A6C0LAW4_9ZZZZ</name>
<organism evidence="1">
    <name type="scientific">viral metagenome</name>
    <dbReference type="NCBI Taxonomy" id="1070528"/>
    <lineage>
        <taxon>unclassified sequences</taxon>
        <taxon>metagenomes</taxon>
        <taxon>organismal metagenomes</taxon>
    </lineage>
</organism>
<reference evidence="1" key="1">
    <citation type="journal article" date="2020" name="Nature">
        <title>Giant virus diversity and host interactions through global metagenomics.</title>
        <authorList>
            <person name="Schulz F."/>
            <person name="Roux S."/>
            <person name="Paez-Espino D."/>
            <person name="Jungbluth S."/>
            <person name="Walsh D.A."/>
            <person name="Denef V.J."/>
            <person name="McMahon K.D."/>
            <person name="Konstantinidis K.T."/>
            <person name="Eloe-Fadrosh E.A."/>
            <person name="Kyrpides N.C."/>
            <person name="Woyke T."/>
        </authorList>
    </citation>
    <scope>NUCLEOTIDE SEQUENCE</scope>
    <source>
        <strain evidence="1">GVMAG-M-3300027763-16</strain>
    </source>
</reference>
<protein>
    <submittedName>
        <fullName evidence="1">Uncharacterized protein</fullName>
    </submittedName>
</protein>
<sequence length="112" mass="13147">MLSSLLSPLSLPPLISDMDIRHLLKEDYNDTMNILTSSEKAIIRDVSRKIRDDDIANKFYEIYRSREEERREQREQQSEQNIKDKWRSIKIKAVGILCVGTIVYSCAMLITR</sequence>
<dbReference type="EMBL" id="MN740456">
    <property type="protein sequence ID" value="QHU27460.1"/>
    <property type="molecule type" value="Genomic_DNA"/>
</dbReference>
<evidence type="ECO:0000313" key="1">
    <source>
        <dbReference type="EMBL" id="QHU27460.1"/>
    </source>
</evidence>